<organism evidence="1 2">
    <name type="scientific">Rubripirellula lacrimiformis</name>
    <dbReference type="NCBI Taxonomy" id="1930273"/>
    <lineage>
        <taxon>Bacteria</taxon>
        <taxon>Pseudomonadati</taxon>
        <taxon>Planctomycetota</taxon>
        <taxon>Planctomycetia</taxon>
        <taxon>Pirellulales</taxon>
        <taxon>Pirellulaceae</taxon>
        <taxon>Rubripirellula</taxon>
    </lineage>
</organism>
<sequence>MVATDDSSVDHGCSKIFADRDAALHMLGFDCYSDYLTSDLWIWVRSNLKDPKVCISCTSSSGLAWHHRRYDLPTLVGNFSTDDSSIVRVCNRCHSTIHREEETWFDLDQVDARLSALMEHCMNGATGEPHLPGIPENPFEGLAEFDPSGT</sequence>
<dbReference type="Proteomes" id="UP000318538">
    <property type="component" value="Chromosome"/>
</dbReference>
<evidence type="ECO:0000313" key="1">
    <source>
        <dbReference type="EMBL" id="QDT08007.1"/>
    </source>
</evidence>
<reference evidence="1 2" key="1">
    <citation type="submission" date="2019-02" db="EMBL/GenBank/DDBJ databases">
        <title>Deep-cultivation of Planctomycetes and their phenomic and genomic characterization uncovers novel biology.</title>
        <authorList>
            <person name="Wiegand S."/>
            <person name="Jogler M."/>
            <person name="Boedeker C."/>
            <person name="Pinto D."/>
            <person name="Vollmers J."/>
            <person name="Rivas-Marin E."/>
            <person name="Kohn T."/>
            <person name="Peeters S.H."/>
            <person name="Heuer A."/>
            <person name="Rast P."/>
            <person name="Oberbeckmann S."/>
            <person name="Bunk B."/>
            <person name="Jeske O."/>
            <person name="Meyerdierks A."/>
            <person name="Storesund J.E."/>
            <person name="Kallscheuer N."/>
            <person name="Luecker S."/>
            <person name="Lage O.M."/>
            <person name="Pohl T."/>
            <person name="Merkel B.J."/>
            <person name="Hornburger P."/>
            <person name="Mueller R.-W."/>
            <person name="Bruemmer F."/>
            <person name="Labrenz M."/>
            <person name="Spormann A.M."/>
            <person name="Op den Camp H."/>
            <person name="Overmann J."/>
            <person name="Amann R."/>
            <person name="Jetten M.S.M."/>
            <person name="Mascher T."/>
            <person name="Medema M.H."/>
            <person name="Devos D.P."/>
            <person name="Kaster A.-K."/>
            <person name="Ovreas L."/>
            <person name="Rohde M."/>
            <person name="Galperin M.Y."/>
            <person name="Jogler C."/>
        </authorList>
    </citation>
    <scope>NUCLEOTIDE SEQUENCE [LARGE SCALE GENOMIC DNA]</scope>
    <source>
        <strain evidence="1 2">K22_7</strain>
    </source>
</reference>
<keyword evidence="2" id="KW-1185">Reference proteome</keyword>
<protein>
    <submittedName>
        <fullName evidence="1">Uncharacterized protein</fullName>
    </submittedName>
</protein>
<evidence type="ECO:0000313" key="2">
    <source>
        <dbReference type="Proteomes" id="UP000318538"/>
    </source>
</evidence>
<dbReference type="KEGG" id="rlc:K227x_64370"/>
<gene>
    <name evidence="1" type="ORF">K227x_64370</name>
</gene>
<dbReference type="EMBL" id="CP036525">
    <property type="protein sequence ID" value="QDT08007.1"/>
    <property type="molecule type" value="Genomic_DNA"/>
</dbReference>
<accession>A0A517NLJ0</accession>
<dbReference type="AlphaFoldDB" id="A0A517NLJ0"/>
<name>A0A517NLJ0_9BACT</name>
<proteinExistence type="predicted"/>